<comment type="caution">
    <text evidence="1">The sequence shown here is derived from an EMBL/GenBank/DDBJ whole genome shotgun (WGS) entry which is preliminary data.</text>
</comment>
<dbReference type="EMBL" id="JAEQNE010000002">
    <property type="protein sequence ID" value="MBL0391582.1"/>
    <property type="molecule type" value="Genomic_DNA"/>
</dbReference>
<keyword evidence="2" id="KW-1185">Reference proteome</keyword>
<dbReference type="AlphaFoldDB" id="A0A936Z129"/>
<sequence length="132" mass="14889">MQREVVARLPTDLAGLRRIKGDRELRSINVAARPDILLRHVDQSGVETTVCIEVEITSKGSRELRDKMRSILPLLTPRTVWLWVISEGETTRERYARTWAEVVESDGQGYALDRAQLHRACIMQPPAAKGGV</sequence>
<organism evidence="1 2">
    <name type="scientific">Ramlibacter monticola</name>
    <dbReference type="NCBI Taxonomy" id="1926872"/>
    <lineage>
        <taxon>Bacteria</taxon>
        <taxon>Pseudomonadati</taxon>
        <taxon>Pseudomonadota</taxon>
        <taxon>Betaproteobacteria</taxon>
        <taxon>Burkholderiales</taxon>
        <taxon>Comamonadaceae</taxon>
        <taxon>Ramlibacter</taxon>
    </lineage>
</organism>
<proteinExistence type="predicted"/>
<reference evidence="1 2" key="1">
    <citation type="journal article" date="2017" name="Int. J. Syst. Evol. Microbiol.">
        <title>Ramlibacter monticola sp. nov., isolated from forest soil.</title>
        <authorList>
            <person name="Chaudhary D.K."/>
            <person name="Kim J."/>
        </authorList>
    </citation>
    <scope>NUCLEOTIDE SEQUENCE [LARGE SCALE GENOMIC DNA]</scope>
    <source>
        <strain evidence="1 2">KACC 19175</strain>
    </source>
</reference>
<name>A0A936Z129_9BURK</name>
<accession>A0A936Z129</accession>
<dbReference type="RefSeq" id="WP_201674202.1">
    <property type="nucleotide sequence ID" value="NZ_JAEQNE010000002.1"/>
</dbReference>
<evidence type="ECO:0000313" key="2">
    <source>
        <dbReference type="Proteomes" id="UP000599109"/>
    </source>
</evidence>
<gene>
    <name evidence="1" type="ORF">JJ685_10590</name>
</gene>
<protein>
    <submittedName>
        <fullName evidence="1">Uncharacterized protein</fullName>
    </submittedName>
</protein>
<evidence type="ECO:0000313" key="1">
    <source>
        <dbReference type="EMBL" id="MBL0391582.1"/>
    </source>
</evidence>
<dbReference type="Proteomes" id="UP000599109">
    <property type="component" value="Unassembled WGS sequence"/>
</dbReference>